<evidence type="ECO:0000256" key="1">
    <source>
        <dbReference type="SAM" id="Phobius"/>
    </source>
</evidence>
<evidence type="ECO:0000313" key="2">
    <source>
        <dbReference type="EMBL" id="GFZ76050.1"/>
    </source>
</evidence>
<proteinExistence type="predicted"/>
<sequence length="236" mass="26722">MLTSEYFLVVFLLGLMCIGLWVAQWAWQQQLLHYQTLQVLISLDSRRRQLSEAVSALQQMDIPADILVMLFQALADDIRQILRLDPRRDDLSEALQKAEQGARQQGQSNGAGSAAVATEQELMVAQRHIQRALRIFMELYQGEKISASQYQGARDNLRLLGLRIAVNSSLLMAQRAVDQEDGIKAMACFRRAESLLGMRGLPAAEKQEKLDYIKQERERLFSERSKGLLMLTGNDA</sequence>
<feature type="transmembrane region" description="Helical" evidence="1">
    <location>
        <begin position="6"/>
        <end position="27"/>
    </location>
</feature>
<reference evidence="2" key="1">
    <citation type="journal article" date="2014" name="Int. J. Syst. Evol. Microbiol.">
        <title>Complete genome sequence of Corynebacterium casei LMG S-19264T (=DSM 44701T), isolated from a smear-ripened cheese.</title>
        <authorList>
            <consortium name="US DOE Joint Genome Institute (JGI-PGF)"/>
            <person name="Walter F."/>
            <person name="Albersmeier A."/>
            <person name="Kalinowski J."/>
            <person name="Ruckert C."/>
        </authorList>
    </citation>
    <scope>NUCLEOTIDE SEQUENCE</scope>
    <source>
        <strain evidence="2">CGMCC 1.15425</strain>
    </source>
</reference>
<evidence type="ECO:0000313" key="3">
    <source>
        <dbReference type="Proteomes" id="UP000627715"/>
    </source>
</evidence>
<comment type="caution">
    <text evidence="2">The sequence shown here is derived from an EMBL/GenBank/DDBJ whole genome shotgun (WGS) entry which is preliminary data.</text>
</comment>
<dbReference type="AlphaFoldDB" id="A0A916VIR9"/>
<gene>
    <name evidence="2" type="ORF">GCM10011403_18670</name>
</gene>
<dbReference type="RefSeq" id="WP_068810914.1">
    <property type="nucleotide sequence ID" value="NZ_BMIY01000007.1"/>
</dbReference>
<protein>
    <recommendedName>
        <fullName evidence="4">DNA topoisomerase I</fullName>
    </recommendedName>
</protein>
<dbReference type="EMBL" id="BMIY01000007">
    <property type="protein sequence ID" value="GFZ76050.1"/>
    <property type="molecule type" value="Genomic_DNA"/>
</dbReference>
<evidence type="ECO:0008006" key="4">
    <source>
        <dbReference type="Google" id="ProtNLM"/>
    </source>
</evidence>
<keyword evidence="1" id="KW-0812">Transmembrane</keyword>
<name>A0A916VIR9_9GAMM</name>
<keyword evidence="3" id="KW-1185">Reference proteome</keyword>
<keyword evidence="1" id="KW-0472">Membrane</keyword>
<organism evidence="2 3">
    <name type="scientific">Pseudohongiella nitratireducens</name>
    <dbReference type="NCBI Taxonomy" id="1768907"/>
    <lineage>
        <taxon>Bacteria</taxon>
        <taxon>Pseudomonadati</taxon>
        <taxon>Pseudomonadota</taxon>
        <taxon>Gammaproteobacteria</taxon>
        <taxon>Pseudomonadales</taxon>
        <taxon>Pseudohongiellaceae</taxon>
        <taxon>Pseudohongiella</taxon>
    </lineage>
</organism>
<dbReference type="OrthoDB" id="7062222at2"/>
<keyword evidence="1" id="KW-1133">Transmembrane helix</keyword>
<dbReference type="Proteomes" id="UP000627715">
    <property type="component" value="Unassembled WGS sequence"/>
</dbReference>
<accession>A0A916VIR9</accession>
<reference evidence="2" key="2">
    <citation type="submission" date="2020-09" db="EMBL/GenBank/DDBJ databases">
        <authorList>
            <person name="Sun Q."/>
            <person name="Zhou Y."/>
        </authorList>
    </citation>
    <scope>NUCLEOTIDE SEQUENCE</scope>
    <source>
        <strain evidence="2">CGMCC 1.15425</strain>
    </source>
</reference>